<keyword evidence="3" id="KW-1185">Reference proteome</keyword>
<proteinExistence type="predicted"/>
<comment type="caution">
    <text evidence="2">The sequence shown here is derived from an EMBL/GenBank/DDBJ whole genome shotgun (WGS) entry which is preliminary data.</text>
</comment>
<evidence type="ECO:0008006" key="4">
    <source>
        <dbReference type="Google" id="ProtNLM"/>
    </source>
</evidence>
<protein>
    <recommendedName>
        <fullName evidence="4">Lipoprotein</fullName>
    </recommendedName>
</protein>
<evidence type="ECO:0000313" key="3">
    <source>
        <dbReference type="Proteomes" id="UP000484885"/>
    </source>
</evidence>
<sequence>MLPFSKWFGPPVILLLLSACGGQDPETGPAPPPVAEDTPQVQRSAPAEAPPQPASPTDPATDSVSDEDSLQQARAERERLRERGRRVRERLHWDEQALTEQLGLDADQFQALQKARQTLLQERVTVRTGLLAQRQFRSQAEAAGDTARLEEIQAQAGQLRAQLNAADQTWQEALYSILDDDQLQRLAEQRPELLEPARDR</sequence>
<organism evidence="2 3">
    <name type="scientific">Wenzhouxiangella limi</name>
    <dbReference type="NCBI Taxonomy" id="2707351"/>
    <lineage>
        <taxon>Bacteria</taxon>
        <taxon>Pseudomonadati</taxon>
        <taxon>Pseudomonadota</taxon>
        <taxon>Gammaproteobacteria</taxon>
        <taxon>Chromatiales</taxon>
        <taxon>Wenzhouxiangellaceae</taxon>
        <taxon>Wenzhouxiangella</taxon>
    </lineage>
</organism>
<feature type="region of interest" description="Disordered" evidence="1">
    <location>
        <begin position="20"/>
        <end position="84"/>
    </location>
</feature>
<evidence type="ECO:0000256" key="1">
    <source>
        <dbReference type="SAM" id="MobiDB-lite"/>
    </source>
</evidence>
<accession>A0A845UQU3</accession>
<reference evidence="2 3" key="1">
    <citation type="submission" date="2020-02" db="EMBL/GenBank/DDBJ databases">
        <authorList>
            <person name="Zhang X.-Y."/>
        </authorList>
    </citation>
    <scope>NUCLEOTIDE SEQUENCE [LARGE SCALE GENOMIC DNA]</scope>
    <source>
        <strain evidence="2 3">C33</strain>
    </source>
</reference>
<gene>
    <name evidence="2" type="ORF">G3I74_00470</name>
</gene>
<evidence type="ECO:0000313" key="2">
    <source>
        <dbReference type="EMBL" id="NDY94203.1"/>
    </source>
</evidence>
<dbReference type="Proteomes" id="UP000484885">
    <property type="component" value="Unassembled WGS sequence"/>
</dbReference>
<dbReference type="AlphaFoldDB" id="A0A845UQU3"/>
<dbReference type="EMBL" id="JAAGSC010000023">
    <property type="protein sequence ID" value="NDY94203.1"/>
    <property type="molecule type" value="Genomic_DNA"/>
</dbReference>
<dbReference type="RefSeq" id="WP_164208896.1">
    <property type="nucleotide sequence ID" value="NZ_JAAGSC010000023.1"/>
</dbReference>
<dbReference type="PROSITE" id="PS51257">
    <property type="entry name" value="PROKAR_LIPOPROTEIN"/>
    <property type="match status" value="1"/>
</dbReference>
<name>A0A845UQU3_9GAMM</name>